<dbReference type="EMBL" id="CAXHTB010000011">
    <property type="protein sequence ID" value="CAL0315029.1"/>
    <property type="molecule type" value="Genomic_DNA"/>
</dbReference>
<keyword evidence="1" id="KW-0812">Transmembrane</keyword>
<evidence type="ECO:0000256" key="1">
    <source>
        <dbReference type="SAM" id="Phobius"/>
    </source>
</evidence>
<keyword evidence="1" id="KW-1133">Transmembrane helix</keyword>
<keyword evidence="1" id="KW-0472">Membrane</keyword>
<keyword evidence="3" id="KW-1185">Reference proteome</keyword>
<proteinExistence type="predicted"/>
<reference evidence="2 3" key="1">
    <citation type="submission" date="2024-03" db="EMBL/GenBank/DDBJ databases">
        <authorList>
            <person name="Martinez-Hernandez J."/>
        </authorList>
    </citation>
    <scope>NUCLEOTIDE SEQUENCE [LARGE SCALE GENOMIC DNA]</scope>
</reference>
<evidence type="ECO:0000313" key="2">
    <source>
        <dbReference type="EMBL" id="CAL0315029.1"/>
    </source>
</evidence>
<dbReference type="AlphaFoldDB" id="A0AAV1X187"/>
<organism evidence="2 3">
    <name type="scientific">Lupinus luteus</name>
    <name type="common">European yellow lupine</name>
    <dbReference type="NCBI Taxonomy" id="3873"/>
    <lineage>
        <taxon>Eukaryota</taxon>
        <taxon>Viridiplantae</taxon>
        <taxon>Streptophyta</taxon>
        <taxon>Embryophyta</taxon>
        <taxon>Tracheophyta</taxon>
        <taxon>Spermatophyta</taxon>
        <taxon>Magnoliopsida</taxon>
        <taxon>eudicotyledons</taxon>
        <taxon>Gunneridae</taxon>
        <taxon>Pentapetalae</taxon>
        <taxon>rosids</taxon>
        <taxon>fabids</taxon>
        <taxon>Fabales</taxon>
        <taxon>Fabaceae</taxon>
        <taxon>Papilionoideae</taxon>
        <taxon>50 kb inversion clade</taxon>
        <taxon>genistoids sensu lato</taxon>
        <taxon>core genistoids</taxon>
        <taxon>Genisteae</taxon>
        <taxon>Lupinus</taxon>
    </lineage>
</organism>
<gene>
    <name evidence="2" type="ORF">LLUT_LOCUS16089</name>
</gene>
<name>A0AAV1X187_LUPLU</name>
<feature type="transmembrane region" description="Helical" evidence="1">
    <location>
        <begin position="20"/>
        <end position="42"/>
    </location>
</feature>
<comment type="caution">
    <text evidence="2">The sequence shown here is derived from an EMBL/GenBank/DDBJ whole genome shotgun (WGS) entry which is preliminary data.</text>
</comment>
<accession>A0AAV1X187</accession>
<evidence type="ECO:0000313" key="3">
    <source>
        <dbReference type="Proteomes" id="UP001497480"/>
    </source>
</evidence>
<dbReference type="Proteomes" id="UP001497480">
    <property type="component" value="Unassembled WGS sequence"/>
</dbReference>
<protein>
    <submittedName>
        <fullName evidence="2">Uncharacterized protein</fullName>
    </submittedName>
</protein>
<sequence length="56" mass="6806">MMMQVCLIHLWVQEDHPEPATFMIFSMYFVFKVSYETTSVFLRFYDVFGFMMNDGF</sequence>